<protein>
    <recommendedName>
        <fullName evidence="3">Shikimate kinase</fullName>
    </recommendedName>
</protein>
<proteinExistence type="predicted"/>
<dbReference type="Gene3D" id="3.40.50.300">
    <property type="entry name" value="P-loop containing nucleotide triphosphate hydrolases"/>
    <property type="match status" value="1"/>
</dbReference>
<dbReference type="AlphaFoldDB" id="A0A1F7HJR3"/>
<evidence type="ECO:0008006" key="3">
    <source>
        <dbReference type="Google" id="ProtNLM"/>
    </source>
</evidence>
<evidence type="ECO:0000313" key="1">
    <source>
        <dbReference type="EMBL" id="OGK31335.1"/>
    </source>
</evidence>
<gene>
    <name evidence="1" type="ORF">A3F29_02800</name>
</gene>
<comment type="caution">
    <text evidence="1">The sequence shown here is derived from an EMBL/GenBank/DDBJ whole genome shotgun (WGS) entry which is preliminary data.</text>
</comment>
<reference evidence="1 2" key="1">
    <citation type="journal article" date="2016" name="Nat. Commun.">
        <title>Thousands of microbial genomes shed light on interconnected biogeochemical processes in an aquifer system.</title>
        <authorList>
            <person name="Anantharaman K."/>
            <person name="Brown C.T."/>
            <person name="Hug L.A."/>
            <person name="Sharon I."/>
            <person name="Castelle C.J."/>
            <person name="Probst A.J."/>
            <person name="Thomas B.C."/>
            <person name="Singh A."/>
            <person name="Wilkins M.J."/>
            <person name="Karaoz U."/>
            <person name="Brodie E.L."/>
            <person name="Williams K.H."/>
            <person name="Hubbard S.S."/>
            <person name="Banfield J.F."/>
        </authorList>
    </citation>
    <scope>NUCLEOTIDE SEQUENCE [LARGE SCALE GENOMIC DNA]</scope>
</reference>
<dbReference type="EMBL" id="MFZV01000009">
    <property type="protein sequence ID" value="OGK31335.1"/>
    <property type="molecule type" value="Genomic_DNA"/>
</dbReference>
<organism evidence="1 2">
    <name type="scientific">Candidatus Roizmanbacteria bacterium RIFCSPHIGHO2_12_FULL_33_9</name>
    <dbReference type="NCBI Taxonomy" id="1802045"/>
    <lineage>
        <taxon>Bacteria</taxon>
        <taxon>Candidatus Roizmaniibacteriota</taxon>
    </lineage>
</organism>
<name>A0A1F7HJR3_9BACT</name>
<accession>A0A1F7HJR3</accession>
<dbReference type="InterPro" id="IPR027417">
    <property type="entry name" value="P-loop_NTPase"/>
</dbReference>
<dbReference type="SUPFAM" id="SSF52540">
    <property type="entry name" value="P-loop containing nucleoside triphosphate hydrolases"/>
    <property type="match status" value="1"/>
</dbReference>
<evidence type="ECO:0000313" key="2">
    <source>
        <dbReference type="Proteomes" id="UP000177199"/>
    </source>
</evidence>
<dbReference type="Proteomes" id="UP000177199">
    <property type="component" value="Unassembled WGS sequence"/>
</dbReference>
<sequence length="161" mass="18651">MIIILNGSINSGKTTVAKILWKKIPDTAFIEVDKLREFIDWMDGDKAFPLSIENAILIMKNFVEKGLNVIFTYPLSEKDYKYIIKELNAVKNKIHIFTFSPDLNKTLTNRGTRELTDWEINRIKYHYDIGINKPSFGKIIDNTNQTSEETANEVMAYIKKN</sequence>